<dbReference type="PANTHER" id="PTHR47966">
    <property type="entry name" value="BETA-SITE APP-CLEAVING ENZYME, ISOFORM A-RELATED"/>
    <property type="match status" value="1"/>
</dbReference>
<dbReference type="InterPro" id="IPR001461">
    <property type="entry name" value="Aspartic_peptidase_A1"/>
</dbReference>
<evidence type="ECO:0000313" key="3">
    <source>
        <dbReference type="EMBL" id="KZL63095.1"/>
    </source>
</evidence>
<keyword evidence="3" id="KW-0645">Protease</keyword>
<dbReference type="SUPFAM" id="SSF50630">
    <property type="entry name" value="Acid proteases"/>
    <property type="match status" value="1"/>
</dbReference>
<keyword evidence="4" id="KW-1185">Reference proteome</keyword>
<dbReference type="AlphaFoldDB" id="A0A166L4J2"/>
<dbReference type="GO" id="GO:0004190">
    <property type="term" value="F:aspartic-type endopeptidase activity"/>
    <property type="evidence" value="ECO:0007669"/>
    <property type="project" value="InterPro"/>
</dbReference>
<dbReference type="InterPro" id="IPR033121">
    <property type="entry name" value="PEPTIDASE_A1"/>
</dbReference>
<protein>
    <submittedName>
        <fullName evidence="3">Aspartic protease</fullName>
    </submittedName>
</protein>
<dbReference type="CDD" id="cd05471">
    <property type="entry name" value="pepsin_like"/>
    <property type="match status" value="1"/>
</dbReference>
<dbReference type="STRING" id="1573173.A0A166L4J2"/>
<dbReference type="Gene3D" id="2.40.70.10">
    <property type="entry name" value="Acid Proteases"/>
    <property type="match status" value="2"/>
</dbReference>
<evidence type="ECO:0000313" key="4">
    <source>
        <dbReference type="Proteomes" id="UP000076584"/>
    </source>
</evidence>
<gene>
    <name evidence="3" type="ORF">CI238_05897</name>
</gene>
<dbReference type="PROSITE" id="PS51767">
    <property type="entry name" value="PEPTIDASE_A1"/>
    <property type="match status" value="1"/>
</dbReference>
<comment type="similarity">
    <text evidence="1">Belongs to the peptidase A1 family.</text>
</comment>
<feature type="domain" description="Peptidase A1" evidence="2">
    <location>
        <begin position="26"/>
        <end position="296"/>
    </location>
</feature>
<organism evidence="3 4">
    <name type="scientific">Colletotrichum incanum</name>
    <name type="common">Soybean anthracnose fungus</name>
    <dbReference type="NCBI Taxonomy" id="1573173"/>
    <lineage>
        <taxon>Eukaryota</taxon>
        <taxon>Fungi</taxon>
        <taxon>Dikarya</taxon>
        <taxon>Ascomycota</taxon>
        <taxon>Pezizomycotina</taxon>
        <taxon>Sordariomycetes</taxon>
        <taxon>Hypocreomycetidae</taxon>
        <taxon>Glomerellales</taxon>
        <taxon>Glomerellaceae</taxon>
        <taxon>Colletotrichum</taxon>
        <taxon>Colletotrichum spaethianum species complex</taxon>
    </lineage>
</organism>
<reference evidence="3 4" key="1">
    <citation type="submission" date="2015-06" db="EMBL/GenBank/DDBJ databases">
        <title>Survival trade-offs in plant roots during colonization by closely related pathogenic and mutualistic fungi.</title>
        <authorList>
            <person name="Hacquard S."/>
            <person name="Kracher B."/>
            <person name="Hiruma K."/>
            <person name="Weinman A."/>
            <person name="Muench P."/>
            <person name="Garrido Oter R."/>
            <person name="Ver Loren van Themaat E."/>
            <person name="Dallerey J.-F."/>
            <person name="Damm U."/>
            <person name="Henrissat B."/>
            <person name="Lespinet O."/>
            <person name="Thon M."/>
            <person name="Kemen E."/>
            <person name="McHardy A.C."/>
            <person name="Schulze-Lefert P."/>
            <person name="O'Connell R.J."/>
        </authorList>
    </citation>
    <scope>NUCLEOTIDE SEQUENCE [LARGE SCALE GENOMIC DNA]</scope>
    <source>
        <strain evidence="3 4">MAFF 238704</strain>
    </source>
</reference>
<dbReference type="Pfam" id="PF00026">
    <property type="entry name" value="Asp"/>
    <property type="match status" value="2"/>
</dbReference>
<accession>A0A166L4J2</accession>
<evidence type="ECO:0000259" key="2">
    <source>
        <dbReference type="PROSITE" id="PS51767"/>
    </source>
</evidence>
<comment type="caution">
    <text evidence="3">The sequence shown here is derived from an EMBL/GenBank/DDBJ whole genome shotgun (WGS) entry which is preliminary data.</text>
</comment>
<dbReference type="InterPro" id="IPR021109">
    <property type="entry name" value="Peptidase_aspartic_dom_sf"/>
</dbReference>
<proteinExistence type="inferred from homology"/>
<dbReference type="EMBL" id="LFIW01002896">
    <property type="protein sequence ID" value="KZL63095.1"/>
    <property type="molecule type" value="Genomic_DNA"/>
</dbReference>
<dbReference type="InterPro" id="IPR034164">
    <property type="entry name" value="Pepsin-like_dom"/>
</dbReference>
<keyword evidence="3" id="KW-0378">Hydrolase</keyword>
<evidence type="ECO:0000256" key="1">
    <source>
        <dbReference type="ARBA" id="ARBA00007447"/>
    </source>
</evidence>
<feature type="non-terminal residue" evidence="3">
    <location>
        <position position="1"/>
    </location>
</feature>
<name>A0A166L4J2_COLIC</name>
<sequence>YTASKIESCAPPGTGAAPETFDGGFWYGSFHVGLSTNLSLLIDTGSSDLAVNPDRYKASSASVNLHQRGVLLYDTVYENGCGFANISYSVFNDTIHFANLTVPIQTFASVKPTPAPDNSTVTQFPHDGIAGLGASNRSRLHATPFFHRLCEQGTIKECRFGLALKRDGTGLQVVGEVDETLFSGPPTAQVMKLFDAAGIQAVNLSLPGCTKVLTGYYQCDNPPAVDFGLSTGSEGFFSIEATAFKQAVNGGNNCTATVAGIDTFNMWIIGQSWFQGKYVDFDVTGKRIGVAQLKDK</sequence>
<dbReference type="Proteomes" id="UP000076584">
    <property type="component" value="Unassembled WGS sequence"/>
</dbReference>
<dbReference type="GO" id="GO:0006508">
    <property type="term" value="P:proteolysis"/>
    <property type="evidence" value="ECO:0007669"/>
    <property type="project" value="UniProtKB-KW"/>
</dbReference>